<accession>A0A1Q9DR73</accession>
<organism evidence="2 3">
    <name type="scientific">Symbiodinium microadriaticum</name>
    <name type="common">Dinoflagellate</name>
    <name type="synonym">Zooxanthella microadriatica</name>
    <dbReference type="NCBI Taxonomy" id="2951"/>
    <lineage>
        <taxon>Eukaryota</taxon>
        <taxon>Sar</taxon>
        <taxon>Alveolata</taxon>
        <taxon>Dinophyceae</taxon>
        <taxon>Suessiales</taxon>
        <taxon>Symbiodiniaceae</taxon>
        <taxon>Symbiodinium</taxon>
    </lineage>
</organism>
<evidence type="ECO:0000256" key="1">
    <source>
        <dbReference type="SAM" id="MobiDB-lite"/>
    </source>
</evidence>
<evidence type="ECO:0000313" key="3">
    <source>
        <dbReference type="Proteomes" id="UP000186817"/>
    </source>
</evidence>
<comment type="caution">
    <text evidence="2">The sequence shown here is derived from an EMBL/GenBank/DDBJ whole genome shotgun (WGS) entry which is preliminary data.</text>
</comment>
<dbReference type="AlphaFoldDB" id="A0A1Q9DR73"/>
<feature type="region of interest" description="Disordered" evidence="1">
    <location>
        <begin position="164"/>
        <end position="192"/>
    </location>
</feature>
<evidence type="ECO:0000313" key="2">
    <source>
        <dbReference type="EMBL" id="OLP97666.1"/>
    </source>
</evidence>
<keyword evidence="3" id="KW-1185">Reference proteome</keyword>
<sequence>MCGWAFEWHARTRARCWASKVPRGTGFFKRDGADAACAVENSFEGSFNVGEASDDNRDDHRHDEGAKLNLFEDMCQNDMQFFDDGGHDAKRDRMIWDGASWIPWRLFSPGGSLAEKLKARKGKGSDTGADGDAKLLGALRKLVDRAMPADIAVRLRQLVDVHEAGKGKGKQGKSDGGGGKSDGKDKTAAGGQGRVLSVDGAAKVKGKGKFDGGRGGLLQTFDVGGDGSFLLGVLTTQLFV</sequence>
<name>A0A1Q9DR73_SYMMI</name>
<reference evidence="2 3" key="1">
    <citation type="submission" date="2016-02" db="EMBL/GenBank/DDBJ databases">
        <title>Genome analysis of coral dinoflagellate symbionts highlights evolutionary adaptations to a symbiotic lifestyle.</title>
        <authorList>
            <person name="Aranda M."/>
            <person name="Li Y."/>
            <person name="Liew Y.J."/>
            <person name="Baumgarten S."/>
            <person name="Simakov O."/>
            <person name="Wilson M."/>
            <person name="Piel J."/>
            <person name="Ashoor H."/>
            <person name="Bougouffa S."/>
            <person name="Bajic V.B."/>
            <person name="Ryu T."/>
            <person name="Ravasi T."/>
            <person name="Bayer T."/>
            <person name="Micklem G."/>
            <person name="Kim H."/>
            <person name="Bhak J."/>
            <person name="Lajeunesse T.C."/>
            <person name="Voolstra C.R."/>
        </authorList>
    </citation>
    <scope>NUCLEOTIDE SEQUENCE [LARGE SCALE GENOMIC DNA]</scope>
    <source>
        <strain evidence="2 3">CCMP2467</strain>
    </source>
</reference>
<protein>
    <submittedName>
        <fullName evidence="2">Uncharacterized protein</fullName>
    </submittedName>
</protein>
<proteinExistence type="predicted"/>
<dbReference type="Proteomes" id="UP000186817">
    <property type="component" value="Unassembled WGS sequence"/>
</dbReference>
<gene>
    <name evidence="2" type="ORF">AK812_SmicGene19980</name>
</gene>
<dbReference type="EMBL" id="LSRX01000425">
    <property type="protein sequence ID" value="OLP97666.1"/>
    <property type="molecule type" value="Genomic_DNA"/>
</dbReference>